<dbReference type="HOGENOM" id="CLU_160040_0_1_0"/>
<dbReference type="PANTHER" id="PTHR33884:SF3">
    <property type="entry name" value="UPF0410 PROTEIN YMGE"/>
    <property type="match status" value="1"/>
</dbReference>
<evidence type="ECO:0000256" key="3">
    <source>
        <dbReference type="ARBA" id="ARBA00022475"/>
    </source>
</evidence>
<gene>
    <name evidence="8" type="ORF">U27_03148</name>
</gene>
<keyword evidence="4 7" id="KW-0812">Transmembrane</keyword>
<dbReference type="Proteomes" id="UP000030661">
    <property type="component" value="Unassembled WGS sequence"/>
</dbReference>
<evidence type="ECO:0000256" key="2">
    <source>
        <dbReference type="ARBA" id="ARBA00011006"/>
    </source>
</evidence>
<keyword evidence="9" id="KW-1185">Reference proteome</keyword>
<keyword evidence="6 7" id="KW-0472">Membrane</keyword>
<proteinExistence type="inferred from homology"/>
<feature type="transmembrane region" description="Helical" evidence="7">
    <location>
        <begin position="88"/>
        <end position="110"/>
    </location>
</feature>
<evidence type="ECO:0000256" key="5">
    <source>
        <dbReference type="ARBA" id="ARBA00022989"/>
    </source>
</evidence>
<organism evidence="8">
    <name type="scientific">Vecturithrix granuli</name>
    <dbReference type="NCBI Taxonomy" id="1499967"/>
    <lineage>
        <taxon>Bacteria</taxon>
        <taxon>Candidatus Moduliflexota</taxon>
        <taxon>Candidatus Vecturitrichia</taxon>
        <taxon>Candidatus Vecturitrichales</taxon>
        <taxon>Candidatus Vecturitrichaceae</taxon>
        <taxon>Candidatus Vecturithrix</taxon>
    </lineage>
</organism>
<dbReference type="PANTHER" id="PTHR33884">
    <property type="entry name" value="UPF0410 PROTEIN YMGE"/>
    <property type="match status" value="1"/>
</dbReference>
<accession>A0A081BV31</accession>
<dbReference type="GO" id="GO:0005886">
    <property type="term" value="C:plasma membrane"/>
    <property type="evidence" value="ECO:0007669"/>
    <property type="project" value="UniProtKB-SubCell"/>
</dbReference>
<name>A0A081BV31_VECG1</name>
<comment type="subcellular location">
    <subcellularLocation>
        <location evidence="1">Cell membrane</location>
        <topology evidence="1">Multi-pass membrane protein</topology>
    </subcellularLocation>
</comment>
<dbReference type="Pfam" id="PF04226">
    <property type="entry name" value="Transgly_assoc"/>
    <property type="match status" value="1"/>
</dbReference>
<evidence type="ECO:0000256" key="6">
    <source>
        <dbReference type="ARBA" id="ARBA00023136"/>
    </source>
</evidence>
<dbReference type="EMBL" id="DF820464">
    <property type="protein sequence ID" value="GAK56186.1"/>
    <property type="molecule type" value="Genomic_DNA"/>
</dbReference>
<reference evidence="8" key="1">
    <citation type="journal article" date="2015" name="PeerJ">
        <title>First genomic representation of candidate bacterial phylum KSB3 points to enhanced environmental sensing as a trigger of wastewater bulking.</title>
        <authorList>
            <person name="Sekiguchi Y."/>
            <person name="Ohashi A."/>
            <person name="Parks D.H."/>
            <person name="Yamauchi T."/>
            <person name="Tyson G.W."/>
            <person name="Hugenholtz P."/>
        </authorList>
    </citation>
    <scope>NUCLEOTIDE SEQUENCE [LARGE SCALE GENOMIC DNA]</scope>
</reference>
<keyword evidence="5 7" id="KW-1133">Transmembrane helix</keyword>
<evidence type="ECO:0000313" key="9">
    <source>
        <dbReference type="Proteomes" id="UP000030661"/>
    </source>
</evidence>
<evidence type="ECO:0000256" key="1">
    <source>
        <dbReference type="ARBA" id="ARBA00004651"/>
    </source>
</evidence>
<evidence type="ECO:0000313" key="8">
    <source>
        <dbReference type="EMBL" id="GAK56186.1"/>
    </source>
</evidence>
<dbReference type="AlphaFoldDB" id="A0A081BV31"/>
<dbReference type="eggNOG" id="COG2261">
    <property type="taxonomic scope" value="Bacteria"/>
</dbReference>
<sequence length="116" mass="12544">MYVETPVSTYTLNENQAMRETGVSRYISIYMGEAYMEFLWFIVIGVAAGWLAGQVITDGGFHLISNTIVGMIGALLGGFLFRRLGIPAGSGILVSLIVATIGAIVLLFVVRQVRKA</sequence>
<evidence type="ECO:0000256" key="4">
    <source>
        <dbReference type="ARBA" id="ARBA00022692"/>
    </source>
</evidence>
<protein>
    <submittedName>
        <fullName evidence="8">Transglycosylase associated protein</fullName>
    </submittedName>
</protein>
<keyword evidence="3" id="KW-1003">Cell membrane</keyword>
<dbReference type="InterPro" id="IPR007341">
    <property type="entry name" value="Transgly_assoc"/>
</dbReference>
<comment type="similarity">
    <text evidence="2">Belongs to the UPF0410 family.</text>
</comment>
<evidence type="ECO:0000256" key="7">
    <source>
        <dbReference type="SAM" id="Phobius"/>
    </source>
</evidence>
<dbReference type="STRING" id="1499967.U27_03148"/>
<feature type="transmembrane region" description="Helical" evidence="7">
    <location>
        <begin position="38"/>
        <end position="56"/>
    </location>
</feature>
<feature type="transmembrane region" description="Helical" evidence="7">
    <location>
        <begin position="63"/>
        <end position="82"/>
    </location>
</feature>